<proteinExistence type="inferred from homology"/>
<dbReference type="HOGENOM" id="CLU_003041_1_4_1"/>
<keyword evidence="4 5" id="KW-0694">RNA-binding</keyword>
<dbReference type="InterPro" id="IPR027417">
    <property type="entry name" value="P-loop_NTPase"/>
</dbReference>
<dbReference type="SUPFAM" id="SSF52540">
    <property type="entry name" value="P-loop containing nucleoside triphosphate hydrolases"/>
    <property type="match status" value="1"/>
</dbReference>
<dbReference type="PROSITE" id="PS51194">
    <property type="entry name" value="HELICASE_CTER"/>
    <property type="match status" value="1"/>
</dbReference>
<keyword evidence="2 5" id="KW-0378">Hydrolase</keyword>
<feature type="domain" description="Helicase C-terminal" evidence="7">
    <location>
        <begin position="267"/>
        <end position="405"/>
    </location>
</feature>
<gene>
    <name evidence="8" type="ordered locus">EROM_071020</name>
</gene>
<dbReference type="GO" id="GO:0003723">
    <property type="term" value="F:RNA binding"/>
    <property type="evidence" value="ECO:0007669"/>
    <property type="project" value="UniProtKB-UniRule"/>
</dbReference>
<dbReference type="SMART" id="SM00487">
    <property type="entry name" value="DEXDc"/>
    <property type="match status" value="1"/>
</dbReference>
<organism evidence="8 9">
    <name type="scientific">Encephalitozoon romaleae (strain SJ-2008)</name>
    <name type="common">Microsporidian parasite</name>
    <dbReference type="NCBI Taxonomy" id="1178016"/>
    <lineage>
        <taxon>Eukaryota</taxon>
        <taxon>Fungi</taxon>
        <taxon>Fungi incertae sedis</taxon>
        <taxon>Microsporidia</taxon>
        <taxon>Unikaryonidae</taxon>
        <taxon>Encephalitozoon</taxon>
    </lineage>
</organism>
<comment type="similarity">
    <text evidence="5">Belongs to the DEAD box helicase family.</text>
</comment>
<dbReference type="OrthoDB" id="1191041at2759"/>
<dbReference type="InterPro" id="IPR001650">
    <property type="entry name" value="Helicase_C-like"/>
</dbReference>
<reference evidence="8 9" key="1">
    <citation type="journal article" date="2012" name="Proc. Natl. Acad. Sci. U.S.A.">
        <title>Gain and loss of multiple functionally related, horizontally transferred genes in the reduced genomes of two microsporidian parasites.</title>
        <authorList>
            <person name="Pombert J.-F."/>
            <person name="Selman M."/>
            <person name="Burki F."/>
            <person name="Bardell F.T."/>
            <person name="Farinelli L."/>
            <person name="Solter L.F."/>
            <person name="Whitman D.W."/>
            <person name="Weiss L.M."/>
            <person name="Corradi N."/>
            <person name="Keeling P.J."/>
        </authorList>
    </citation>
    <scope>NUCLEOTIDE SEQUENCE [LARGE SCALE GENOMIC DNA]</scope>
    <source>
        <strain evidence="8 9">SJ-2008</strain>
    </source>
</reference>
<evidence type="ECO:0000256" key="4">
    <source>
        <dbReference type="ARBA" id="ARBA00022884"/>
    </source>
</evidence>
<dbReference type="Pfam" id="PF00270">
    <property type="entry name" value="DEAD"/>
    <property type="match status" value="1"/>
</dbReference>
<keyword evidence="3 5" id="KW-0067">ATP-binding</keyword>
<dbReference type="GO" id="GO:0005524">
    <property type="term" value="F:ATP binding"/>
    <property type="evidence" value="ECO:0007669"/>
    <property type="project" value="UniProtKB-UniRule"/>
</dbReference>
<dbReference type="EMBL" id="CP003524">
    <property type="protein sequence ID" value="AFN83353.1"/>
    <property type="molecule type" value="Genomic_DNA"/>
</dbReference>
<dbReference type="PANTHER" id="PTHR24031">
    <property type="entry name" value="RNA HELICASE"/>
    <property type="match status" value="1"/>
</dbReference>
<feature type="domain" description="Helicase ATP-binding" evidence="6">
    <location>
        <begin position="56"/>
        <end position="244"/>
    </location>
</feature>
<comment type="catalytic activity">
    <reaction evidence="5">
        <text>ATP + H2O = ADP + phosphate + H(+)</text>
        <dbReference type="Rhea" id="RHEA:13065"/>
        <dbReference type="ChEBI" id="CHEBI:15377"/>
        <dbReference type="ChEBI" id="CHEBI:15378"/>
        <dbReference type="ChEBI" id="CHEBI:30616"/>
        <dbReference type="ChEBI" id="CHEBI:43474"/>
        <dbReference type="ChEBI" id="CHEBI:456216"/>
        <dbReference type="EC" id="3.6.4.13"/>
    </reaction>
</comment>
<keyword evidence="5 8" id="KW-0347">Helicase</keyword>
<dbReference type="SMART" id="SM00490">
    <property type="entry name" value="HELICc"/>
    <property type="match status" value="1"/>
</dbReference>
<comment type="domain">
    <text evidence="5">The Q motif is unique to and characteristic of the DEAD box family of RNA helicases and controls ATP binding and hydrolysis.</text>
</comment>
<evidence type="ECO:0000256" key="1">
    <source>
        <dbReference type="ARBA" id="ARBA00022741"/>
    </source>
</evidence>
<dbReference type="InterPro" id="IPR011545">
    <property type="entry name" value="DEAD/DEAH_box_helicase_dom"/>
</dbReference>
<keyword evidence="1 5" id="KW-0547">Nucleotide-binding</keyword>
<sequence>MEDVLLKGIKQKRKKTPKEEVGYDVVGERYPLLCTFESLETKVPFESPLLVQRIVIPYFLKKTNVVVQAFTGSGKTLSYCLPLVEMARKESLFGMILVPGKALVRQVYRVVNEIKHEGLEVVAGYRDGEEDFLIEEDEKGGLAERGVDCRSKEKIERAFQSDAKILIGTPLSALGLMPMSGTRSITHLVIDEADLLINPGTVEVFGSILREIEVENAHIGCFSATMNEYVGEVIETVKDITKVYVMSKRLIDHEFVFGTSKKIKHLSLLQIIADGIESPTLIFVKDEKTGEFLKGLLDRSGVYKEGGEVSGEVLDAFRLKKIWYLFGTDSLSRGVDFYNIRSIINYDLPDTKTQFVHRVGRINRNCQGQKVYTIYTSEDFGRISIVAEFLEENGHEVPKHITRIIEKSKKKMSKKS</sequence>
<dbReference type="VEuPathDB" id="MicrosporidiaDB:EROM_071020"/>
<keyword evidence="9" id="KW-1185">Reference proteome</keyword>
<dbReference type="KEGG" id="ero:EROM_071020"/>
<dbReference type="GeneID" id="20521662"/>
<accession>I6ZJD7</accession>
<dbReference type="InterPro" id="IPR014001">
    <property type="entry name" value="Helicase_ATP-bd"/>
</dbReference>
<evidence type="ECO:0000256" key="3">
    <source>
        <dbReference type="ARBA" id="ARBA00022840"/>
    </source>
</evidence>
<dbReference type="Pfam" id="PF00271">
    <property type="entry name" value="Helicase_C"/>
    <property type="match status" value="1"/>
</dbReference>
<protein>
    <recommendedName>
        <fullName evidence="5">ATP-dependent RNA helicase</fullName>
        <ecNumber evidence="5">3.6.4.13</ecNumber>
    </recommendedName>
</protein>
<evidence type="ECO:0000313" key="8">
    <source>
        <dbReference type="EMBL" id="AFN83353.1"/>
    </source>
</evidence>
<evidence type="ECO:0000256" key="5">
    <source>
        <dbReference type="RuleBase" id="RU365068"/>
    </source>
</evidence>
<dbReference type="PROSITE" id="PS51192">
    <property type="entry name" value="HELICASE_ATP_BIND_1"/>
    <property type="match status" value="1"/>
</dbReference>
<dbReference type="AlphaFoldDB" id="I6ZJD7"/>
<evidence type="ECO:0000256" key="2">
    <source>
        <dbReference type="ARBA" id="ARBA00022801"/>
    </source>
</evidence>
<dbReference type="EC" id="3.6.4.13" evidence="5"/>
<name>I6ZJD7_ENCRO</name>
<dbReference type="GO" id="GO:0003724">
    <property type="term" value="F:RNA helicase activity"/>
    <property type="evidence" value="ECO:0007669"/>
    <property type="project" value="UniProtKB-EC"/>
</dbReference>
<dbReference type="GO" id="GO:0016787">
    <property type="term" value="F:hydrolase activity"/>
    <property type="evidence" value="ECO:0007669"/>
    <property type="project" value="UniProtKB-KW"/>
</dbReference>
<comment type="function">
    <text evidence="5">RNA helicase.</text>
</comment>
<dbReference type="Proteomes" id="UP000010094">
    <property type="component" value="Chromosome VII"/>
</dbReference>
<evidence type="ECO:0000259" key="7">
    <source>
        <dbReference type="PROSITE" id="PS51194"/>
    </source>
</evidence>
<dbReference type="Gene3D" id="3.40.50.300">
    <property type="entry name" value="P-loop containing nucleotide triphosphate hydrolases"/>
    <property type="match status" value="2"/>
</dbReference>
<evidence type="ECO:0000259" key="6">
    <source>
        <dbReference type="PROSITE" id="PS51192"/>
    </source>
</evidence>
<dbReference type="RefSeq" id="XP_009264850.1">
    <property type="nucleotide sequence ID" value="XM_009266575.1"/>
</dbReference>
<evidence type="ECO:0000313" key="9">
    <source>
        <dbReference type="Proteomes" id="UP000010094"/>
    </source>
</evidence>